<organism evidence="11 12">
    <name type="scientific">Aureibacillus halotolerans</name>
    <dbReference type="NCBI Taxonomy" id="1508390"/>
    <lineage>
        <taxon>Bacteria</taxon>
        <taxon>Bacillati</taxon>
        <taxon>Bacillota</taxon>
        <taxon>Bacilli</taxon>
        <taxon>Bacillales</taxon>
        <taxon>Bacillaceae</taxon>
        <taxon>Aureibacillus</taxon>
    </lineage>
</organism>
<evidence type="ECO:0000256" key="9">
    <source>
        <dbReference type="HAMAP-Rule" id="MF_01023"/>
    </source>
</evidence>
<comment type="similarity">
    <text evidence="9">Belongs to the class-II pyridoxal-phosphate-dependent aminotransferase family. Histidinol-phosphate aminotransferase subfamily.</text>
</comment>
<sequence>MKIKQQLQGMASYKPGMTPENVRASLGLEKIVKLSSNENPKGPSPKAIEAATKSLQQIFLYPDGYGLQLKQCLAAMHGMPVEQFILGNGSDEIILILCRALLQAGDNTVMPTPSFPQYRHNAMIEGAECREVELIQGAHALDAMAEAIDDSTKIVWICNPNNPTGVHISSEAFVAFMEKVPPHVLVVSDEAYIEYVTADDFPDSLALISKYPNLMVLRTFSKAYGLAGLRVGYGVASEALISQIDPAREPFNTSIPAHSAAIAALSDVNYLAETRNENAAIKATFRTFCESLGLTVYPSETNFVLVDFHAPADEVYNGLLHEGFIVRSGAALGFPSAVRITIGSEEDMAELSAAISRVLPTLTVGEEK</sequence>
<dbReference type="Proteomes" id="UP000295632">
    <property type="component" value="Unassembled WGS sequence"/>
</dbReference>
<dbReference type="GO" id="GO:0030170">
    <property type="term" value="F:pyridoxal phosphate binding"/>
    <property type="evidence" value="ECO:0007669"/>
    <property type="project" value="InterPro"/>
</dbReference>
<dbReference type="InterPro" id="IPR004839">
    <property type="entry name" value="Aminotransferase_I/II_large"/>
</dbReference>
<evidence type="ECO:0000256" key="1">
    <source>
        <dbReference type="ARBA" id="ARBA00001933"/>
    </source>
</evidence>
<keyword evidence="9" id="KW-0028">Amino-acid biosynthesis</keyword>
<comment type="cofactor">
    <cofactor evidence="1 9">
        <name>pyridoxal 5'-phosphate</name>
        <dbReference type="ChEBI" id="CHEBI:597326"/>
    </cofactor>
</comment>
<dbReference type="InterPro" id="IPR050106">
    <property type="entry name" value="HistidinolP_aminotransfase"/>
</dbReference>
<feature type="modified residue" description="N6-(pyridoxal phosphate)lysine" evidence="9">
    <location>
        <position position="222"/>
    </location>
</feature>
<dbReference type="Gene3D" id="3.90.1150.10">
    <property type="entry name" value="Aspartate Aminotransferase, domain 1"/>
    <property type="match status" value="1"/>
</dbReference>
<dbReference type="InterPro" id="IPR015424">
    <property type="entry name" value="PyrdxlP-dep_Trfase"/>
</dbReference>
<gene>
    <name evidence="9" type="primary">hisC</name>
    <name evidence="11" type="ORF">EV213_10399</name>
</gene>
<evidence type="ECO:0000256" key="8">
    <source>
        <dbReference type="ARBA" id="ARBA00047481"/>
    </source>
</evidence>
<evidence type="ECO:0000256" key="6">
    <source>
        <dbReference type="ARBA" id="ARBA00022898"/>
    </source>
</evidence>
<comment type="pathway">
    <text evidence="2 9">Amino-acid biosynthesis; L-histidine biosynthesis; L-histidine from 5-phospho-alpha-D-ribose 1-diphosphate: step 7/9.</text>
</comment>
<dbReference type="EC" id="2.6.1.9" evidence="9"/>
<dbReference type="PANTHER" id="PTHR43643:SF3">
    <property type="entry name" value="HISTIDINOL-PHOSPHATE AMINOTRANSFERASE"/>
    <property type="match status" value="1"/>
</dbReference>
<evidence type="ECO:0000256" key="3">
    <source>
        <dbReference type="ARBA" id="ARBA00011738"/>
    </source>
</evidence>
<evidence type="ECO:0000256" key="2">
    <source>
        <dbReference type="ARBA" id="ARBA00005011"/>
    </source>
</evidence>
<dbReference type="InterPro" id="IPR015421">
    <property type="entry name" value="PyrdxlP-dep_Trfase_major"/>
</dbReference>
<reference evidence="11 12" key="1">
    <citation type="submission" date="2019-03" db="EMBL/GenBank/DDBJ databases">
        <title>Genomic Encyclopedia of Type Strains, Phase IV (KMG-IV): sequencing the most valuable type-strain genomes for metagenomic binning, comparative biology and taxonomic classification.</title>
        <authorList>
            <person name="Goeker M."/>
        </authorList>
    </citation>
    <scope>NUCLEOTIDE SEQUENCE [LARGE SCALE GENOMIC DNA]</scope>
    <source>
        <strain evidence="11 12">DSM 28697</strain>
    </source>
</reference>
<dbReference type="EMBL" id="SNYJ01000003">
    <property type="protein sequence ID" value="TDQ41521.1"/>
    <property type="molecule type" value="Genomic_DNA"/>
</dbReference>
<dbReference type="UniPathway" id="UPA00031">
    <property type="reaction ID" value="UER00012"/>
</dbReference>
<dbReference type="Gene3D" id="3.40.640.10">
    <property type="entry name" value="Type I PLP-dependent aspartate aminotransferase-like (Major domain)"/>
    <property type="match status" value="1"/>
</dbReference>
<evidence type="ECO:0000313" key="12">
    <source>
        <dbReference type="Proteomes" id="UP000295632"/>
    </source>
</evidence>
<evidence type="ECO:0000256" key="5">
    <source>
        <dbReference type="ARBA" id="ARBA00022679"/>
    </source>
</evidence>
<keyword evidence="7 9" id="KW-0368">Histidine biosynthesis</keyword>
<comment type="caution">
    <text evidence="11">The sequence shown here is derived from an EMBL/GenBank/DDBJ whole genome shotgun (WGS) entry which is preliminary data.</text>
</comment>
<dbReference type="PANTHER" id="PTHR43643">
    <property type="entry name" value="HISTIDINOL-PHOSPHATE AMINOTRANSFERASE 2"/>
    <property type="match status" value="1"/>
</dbReference>
<comment type="subunit">
    <text evidence="3 9">Homodimer.</text>
</comment>
<keyword evidence="5 9" id="KW-0808">Transferase</keyword>
<dbReference type="PROSITE" id="PS00599">
    <property type="entry name" value="AA_TRANSFER_CLASS_2"/>
    <property type="match status" value="1"/>
</dbReference>
<dbReference type="NCBIfam" id="TIGR01141">
    <property type="entry name" value="hisC"/>
    <property type="match status" value="1"/>
</dbReference>
<keyword evidence="12" id="KW-1185">Reference proteome</keyword>
<dbReference type="OrthoDB" id="9813612at2"/>
<comment type="catalytic activity">
    <reaction evidence="8 9">
        <text>L-histidinol phosphate + 2-oxoglutarate = 3-(imidazol-4-yl)-2-oxopropyl phosphate + L-glutamate</text>
        <dbReference type="Rhea" id="RHEA:23744"/>
        <dbReference type="ChEBI" id="CHEBI:16810"/>
        <dbReference type="ChEBI" id="CHEBI:29985"/>
        <dbReference type="ChEBI" id="CHEBI:57766"/>
        <dbReference type="ChEBI" id="CHEBI:57980"/>
        <dbReference type="EC" id="2.6.1.9"/>
    </reaction>
</comment>
<dbReference type="AlphaFoldDB" id="A0A4R6U5M0"/>
<dbReference type="HAMAP" id="MF_01023">
    <property type="entry name" value="HisC_aminotrans_2"/>
    <property type="match status" value="1"/>
</dbReference>
<accession>A0A4R6U5M0</accession>
<name>A0A4R6U5M0_9BACI</name>
<keyword evidence="6 9" id="KW-0663">Pyridoxal phosphate</keyword>
<dbReference type="InterPro" id="IPR015422">
    <property type="entry name" value="PyrdxlP-dep_Trfase_small"/>
</dbReference>
<evidence type="ECO:0000259" key="10">
    <source>
        <dbReference type="Pfam" id="PF00155"/>
    </source>
</evidence>
<dbReference type="RefSeq" id="WP_133579392.1">
    <property type="nucleotide sequence ID" value="NZ_SNYJ01000003.1"/>
</dbReference>
<keyword evidence="4 9" id="KW-0032">Aminotransferase</keyword>
<evidence type="ECO:0000256" key="7">
    <source>
        <dbReference type="ARBA" id="ARBA00023102"/>
    </source>
</evidence>
<evidence type="ECO:0000313" key="11">
    <source>
        <dbReference type="EMBL" id="TDQ41521.1"/>
    </source>
</evidence>
<dbReference type="GO" id="GO:0000105">
    <property type="term" value="P:L-histidine biosynthetic process"/>
    <property type="evidence" value="ECO:0007669"/>
    <property type="project" value="UniProtKB-UniRule"/>
</dbReference>
<dbReference type="CDD" id="cd00609">
    <property type="entry name" value="AAT_like"/>
    <property type="match status" value="1"/>
</dbReference>
<dbReference type="Pfam" id="PF00155">
    <property type="entry name" value="Aminotran_1_2"/>
    <property type="match status" value="1"/>
</dbReference>
<dbReference type="SUPFAM" id="SSF53383">
    <property type="entry name" value="PLP-dependent transferases"/>
    <property type="match status" value="1"/>
</dbReference>
<evidence type="ECO:0000256" key="4">
    <source>
        <dbReference type="ARBA" id="ARBA00022576"/>
    </source>
</evidence>
<dbReference type="GO" id="GO:0004400">
    <property type="term" value="F:histidinol-phosphate transaminase activity"/>
    <property type="evidence" value="ECO:0007669"/>
    <property type="project" value="UniProtKB-UniRule"/>
</dbReference>
<proteinExistence type="inferred from homology"/>
<feature type="domain" description="Aminotransferase class I/classII large" evidence="10">
    <location>
        <begin position="30"/>
        <end position="355"/>
    </location>
</feature>
<protein>
    <recommendedName>
        <fullName evidence="9">Histidinol-phosphate aminotransferase</fullName>
        <ecNumber evidence="9">2.6.1.9</ecNumber>
    </recommendedName>
    <alternativeName>
        <fullName evidence="9">Imidazole acetol-phosphate transaminase</fullName>
    </alternativeName>
</protein>
<dbReference type="InterPro" id="IPR005861">
    <property type="entry name" value="HisP_aminotrans"/>
</dbReference>
<dbReference type="InterPro" id="IPR001917">
    <property type="entry name" value="Aminotrans_II_pyridoxalP_BS"/>
</dbReference>